<evidence type="ECO:0000256" key="4">
    <source>
        <dbReference type="ARBA" id="ARBA00022737"/>
    </source>
</evidence>
<protein>
    <recommendedName>
        <fullName evidence="10">Mitochondrial glycine transporter</fullName>
    </recommendedName>
    <alternativeName>
        <fullName evidence="10">Solute carrier family 25 member 38 homolog</fullName>
    </alternativeName>
</protein>
<evidence type="ECO:0000256" key="10">
    <source>
        <dbReference type="HAMAP-Rule" id="MF_03064"/>
    </source>
</evidence>
<dbReference type="SUPFAM" id="SSF103506">
    <property type="entry name" value="Mitochondrial carrier"/>
    <property type="match status" value="1"/>
</dbReference>
<comment type="catalytic activity">
    <reaction evidence="9 10">
        <text>glycine(in) = glycine(out)</text>
        <dbReference type="Rhea" id="RHEA:70715"/>
        <dbReference type="ChEBI" id="CHEBI:57305"/>
    </reaction>
</comment>
<dbReference type="STRING" id="1344418.A0A1D2VDR1"/>
<dbReference type="Pfam" id="PF00153">
    <property type="entry name" value="Mito_carr"/>
    <property type="match status" value="3"/>
</dbReference>
<dbReference type="PRINTS" id="PR00926">
    <property type="entry name" value="MITOCARRIER"/>
</dbReference>
<organism evidence="12 13">
    <name type="scientific">Ascoidea rubescens DSM 1968</name>
    <dbReference type="NCBI Taxonomy" id="1344418"/>
    <lineage>
        <taxon>Eukaryota</taxon>
        <taxon>Fungi</taxon>
        <taxon>Dikarya</taxon>
        <taxon>Ascomycota</taxon>
        <taxon>Saccharomycotina</taxon>
        <taxon>Saccharomycetes</taxon>
        <taxon>Ascoideaceae</taxon>
        <taxon>Ascoidea</taxon>
    </lineage>
</organism>
<feature type="repeat" description="Solcar" evidence="11">
    <location>
        <begin position="6"/>
        <end position="97"/>
    </location>
</feature>
<evidence type="ECO:0000256" key="3">
    <source>
        <dbReference type="ARBA" id="ARBA00022692"/>
    </source>
</evidence>
<reference evidence="13" key="1">
    <citation type="submission" date="2016-05" db="EMBL/GenBank/DDBJ databases">
        <title>Comparative genomics of biotechnologically important yeasts.</title>
        <authorList>
            <consortium name="DOE Joint Genome Institute"/>
            <person name="Riley R."/>
            <person name="Haridas S."/>
            <person name="Wolfe K.H."/>
            <person name="Lopes M.R."/>
            <person name="Hittinger C.T."/>
            <person name="Goker M."/>
            <person name="Salamov A."/>
            <person name="Wisecaver J."/>
            <person name="Long T.M."/>
            <person name="Aerts A.L."/>
            <person name="Barry K."/>
            <person name="Choi C."/>
            <person name="Clum A."/>
            <person name="Coughlan A.Y."/>
            <person name="Deshpande S."/>
            <person name="Douglass A.P."/>
            <person name="Hanson S.J."/>
            <person name="Klenk H.-P."/>
            <person name="Labutti K."/>
            <person name="Lapidus A."/>
            <person name="Lindquist E."/>
            <person name="Lipzen A."/>
            <person name="Meier-Kolthoff J.P."/>
            <person name="Ohm R.A."/>
            <person name="Otillar R.P."/>
            <person name="Pangilinan J."/>
            <person name="Peng Y."/>
            <person name="Rokas A."/>
            <person name="Rosa C.A."/>
            <person name="Scheuner C."/>
            <person name="Sibirny A.A."/>
            <person name="Slot J.C."/>
            <person name="Stielow J.B."/>
            <person name="Sun H."/>
            <person name="Kurtzman C.P."/>
            <person name="Blackwell M."/>
            <person name="Grigoriev I.V."/>
            <person name="Jeffries T.W."/>
        </authorList>
    </citation>
    <scope>NUCLEOTIDE SEQUENCE [LARGE SCALE GENOMIC DNA]</scope>
    <source>
        <strain evidence="13">DSM 1968</strain>
    </source>
</reference>
<accession>A0A1D2VDR1</accession>
<keyword evidence="7 10" id="KW-0496">Mitochondrion</keyword>
<dbReference type="AlphaFoldDB" id="A0A1D2VDR1"/>
<proteinExistence type="inferred from homology"/>
<evidence type="ECO:0000313" key="13">
    <source>
        <dbReference type="Proteomes" id="UP000095038"/>
    </source>
</evidence>
<evidence type="ECO:0000256" key="6">
    <source>
        <dbReference type="ARBA" id="ARBA00022989"/>
    </source>
</evidence>
<dbReference type="PROSITE" id="PS50920">
    <property type="entry name" value="SOLCAR"/>
    <property type="match status" value="3"/>
</dbReference>
<keyword evidence="2 10" id="KW-0813">Transport</keyword>
<evidence type="ECO:0000256" key="5">
    <source>
        <dbReference type="ARBA" id="ARBA00022792"/>
    </source>
</evidence>
<dbReference type="PANTHER" id="PTHR46181:SF3">
    <property type="entry name" value="MITOCHONDRIAL GLYCINE TRANSPORTER"/>
    <property type="match status" value="1"/>
</dbReference>
<keyword evidence="6 10" id="KW-1133">Transmembrane helix</keyword>
<evidence type="ECO:0000256" key="7">
    <source>
        <dbReference type="ARBA" id="ARBA00023128"/>
    </source>
</evidence>
<dbReference type="InterPro" id="IPR018108">
    <property type="entry name" value="MCP_transmembrane"/>
</dbReference>
<name>A0A1D2VDR1_9ASCO</name>
<dbReference type="OrthoDB" id="1924968at2759"/>
<dbReference type="InterPro" id="IPR030847">
    <property type="entry name" value="Hem25/SLC25A38"/>
</dbReference>
<dbReference type="GO" id="GO:0006783">
    <property type="term" value="P:heme biosynthetic process"/>
    <property type="evidence" value="ECO:0007669"/>
    <property type="project" value="EnsemblFungi"/>
</dbReference>
<keyword evidence="4 10" id="KW-0677">Repeat</keyword>
<evidence type="ECO:0000313" key="12">
    <source>
        <dbReference type="EMBL" id="ODV59739.1"/>
    </source>
</evidence>
<dbReference type="HAMAP" id="MF_03064">
    <property type="entry name" value="SLC25A38"/>
    <property type="match status" value="1"/>
</dbReference>
<comment type="subcellular location">
    <subcellularLocation>
        <location evidence="1 10">Mitochondrion inner membrane</location>
        <topology evidence="1 10">Multi-pass membrane protein</topology>
    </subcellularLocation>
</comment>
<dbReference type="FunFam" id="1.50.40.10:FF:000103">
    <property type="entry name" value="Mitochondrial glycine transporter"/>
    <property type="match status" value="1"/>
</dbReference>
<dbReference type="PANTHER" id="PTHR46181">
    <property type="entry name" value="MITOCHONDRIAL GLYCINE TRANSPORTER"/>
    <property type="match status" value="1"/>
</dbReference>
<dbReference type="Proteomes" id="UP000095038">
    <property type="component" value="Unassembled WGS sequence"/>
</dbReference>
<dbReference type="GO" id="GO:0015187">
    <property type="term" value="F:glycine transmembrane transporter activity"/>
    <property type="evidence" value="ECO:0007669"/>
    <property type="project" value="UniProtKB-UniRule"/>
</dbReference>
<sequence length="312" mass="35085">MSNNKPNSKTHLIAGFTGGLLSAITLQPLDLLKTRIQQQSDSTILKNSNLIHNIYNIKNVKNLSNIFELWKGTLPSALRTSIGSALYLTCLNYFRSSLAKKNFNQIQNQNQNFSSSNLPKLSMKENLLTGALTRAFVGFLTMPFTVIKTRYESTLYNYNSLNHAIKSIYNENNLPTKVNGIKNFFLGFNATTVRDAPYAGIYVLIYEKFKLILNNYKNNNSLSINSSLINSSSAIIAASLATTITAPFDTIKTRMQLNPKTYNSFLKTFKLILTNEKFKILFQGLSLRLTRKALSAGIAWCIYEEIVTKLTI</sequence>
<dbReference type="RefSeq" id="XP_020046046.1">
    <property type="nucleotide sequence ID" value="XM_020195138.1"/>
</dbReference>
<evidence type="ECO:0000256" key="8">
    <source>
        <dbReference type="ARBA" id="ARBA00023136"/>
    </source>
</evidence>
<dbReference type="InterPro" id="IPR023395">
    <property type="entry name" value="MCP_dom_sf"/>
</dbReference>
<evidence type="ECO:0000256" key="2">
    <source>
        <dbReference type="ARBA" id="ARBA00022448"/>
    </source>
</evidence>
<dbReference type="Gene3D" id="1.50.40.10">
    <property type="entry name" value="Mitochondrial carrier domain"/>
    <property type="match status" value="1"/>
</dbReference>
<dbReference type="GeneID" id="30968774"/>
<evidence type="ECO:0000256" key="1">
    <source>
        <dbReference type="ARBA" id="ARBA00004448"/>
    </source>
</evidence>
<evidence type="ECO:0000256" key="9">
    <source>
        <dbReference type="ARBA" id="ARBA00034060"/>
    </source>
</evidence>
<feature type="repeat" description="Solcar" evidence="11">
    <location>
        <begin position="225"/>
        <end position="309"/>
    </location>
</feature>
<comment type="similarity">
    <text evidence="10">Belongs to the mitochondrial carrier (TC 2.A.29) family. SLC25A38 subfamily.</text>
</comment>
<keyword evidence="3 10" id="KW-0812">Transmembrane</keyword>
<dbReference type="InterPro" id="IPR002067">
    <property type="entry name" value="MCP"/>
</dbReference>
<dbReference type="InParanoid" id="A0A1D2VDR1"/>
<dbReference type="GO" id="GO:0005743">
    <property type="term" value="C:mitochondrial inner membrane"/>
    <property type="evidence" value="ECO:0007669"/>
    <property type="project" value="UniProtKB-SubCell"/>
</dbReference>
<dbReference type="FunCoup" id="A0A1D2VDR1">
    <property type="interactions" value="104"/>
</dbReference>
<keyword evidence="13" id="KW-1185">Reference proteome</keyword>
<dbReference type="EMBL" id="KV454485">
    <property type="protein sequence ID" value="ODV59739.1"/>
    <property type="molecule type" value="Genomic_DNA"/>
</dbReference>
<evidence type="ECO:0000256" key="11">
    <source>
        <dbReference type="PROSITE-ProRule" id="PRU00282"/>
    </source>
</evidence>
<comment type="function">
    <text evidence="10">Mitochondrial glycine transporter that imports glycine into the mitochondrial matrix. Plays an important role in providing glycine for the first enzymatic step in heme biosynthesis, the condensation of glycine with succinyl-CoA to produce 5-aminolevulinate (ALA) in the miochondrial matrix.</text>
</comment>
<dbReference type="GO" id="GO:1904983">
    <property type="term" value="P:glycine import into mitochondrion"/>
    <property type="evidence" value="ECO:0007669"/>
    <property type="project" value="UniProtKB-UniRule"/>
</dbReference>
<keyword evidence="5 10" id="KW-0999">Mitochondrion inner membrane</keyword>
<gene>
    <name evidence="12" type="ORF">ASCRUDRAFT_9384</name>
</gene>
<feature type="repeat" description="Solcar" evidence="11">
    <location>
        <begin position="121"/>
        <end position="212"/>
    </location>
</feature>
<keyword evidence="8 10" id="KW-0472">Membrane</keyword>